<dbReference type="Proteomes" id="UP000318943">
    <property type="component" value="Unassembled WGS sequence"/>
</dbReference>
<protein>
    <submittedName>
        <fullName evidence="1">Uncharacterized protein</fullName>
    </submittedName>
</protein>
<keyword evidence="2" id="KW-1185">Reference proteome</keyword>
<sequence length="119" mass="14001">MKYLLAIERANRERNRFCVVGYKFPSGNELAWVVWEEERLMMLWDPSLYADTRLKALTMARRNLKLGRDTVATENDINGSTYIVTVDWWISIADDCRKHGEQYEIEPFRIAPSKTSDPR</sequence>
<dbReference type="EMBL" id="VCIZ01000013">
    <property type="protein sequence ID" value="TSP10937.1"/>
    <property type="molecule type" value="Genomic_DNA"/>
</dbReference>
<evidence type="ECO:0000313" key="1">
    <source>
        <dbReference type="EMBL" id="TSP10937.1"/>
    </source>
</evidence>
<name>A0ABY3EJ12_9BURK</name>
<evidence type="ECO:0000313" key="2">
    <source>
        <dbReference type="Proteomes" id="UP000318943"/>
    </source>
</evidence>
<accession>A0ABY3EJ12</accession>
<reference evidence="1 2" key="1">
    <citation type="submission" date="2019-05" db="EMBL/GenBank/DDBJ databases">
        <title>Whole genome sequence analysis of Cupriavidus campinensis S14E4C strain.</title>
        <authorList>
            <person name="Abbaszade G."/>
            <person name="Szabo A."/>
            <person name="Toumi M."/>
            <person name="Toth E."/>
        </authorList>
    </citation>
    <scope>NUCLEOTIDE SEQUENCE [LARGE SCALE GENOMIC DNA]</scope>
    <source>
        <strain evidence="1 2">S14E4C</strain>
    </source>
</reference>
<organism evidence="1 2">
    <name type="scientific">Cupriavidus campinensis</name>
    <dbReference type="NCBI Taxonomy" id="151783"/>
    <lineage>
        <taxon>Bacteria</taxon>
        <taxon>Pseudomonadati</taxon>
        <taxon>Pseudomonadota</taxon>
        <taxon>Betaproteobacteria</taxon>
        <taxon>Burkholderiales</taxon>
        <taxon>Burkholderiaceae</taxon>
        <taxon>Cupriavidus</taxon>
    </lineage>
</organism>
<proteinExistence type="predicted"/>
<gene>
    <name evidence="1" type="ORF">FGG12_20660</name>
</gene>
<comment type="caution">
    <text evidence="1">The sequence shown here is derived from an EMBL/GenBank/DDBJ whole genome shotgun (WGS) entry which is preliminary data.</text>
</comment>